<dbReference type="KEGG" id="vg:35382642"/>
<dbReference type="Proteomes" id="UP000236316">
    <property type="component" value="Segment"/>
</dbReference>
<sequence>MNSDKVFLYIDINGTITNTDFKKKNKNQDDIIDECIAKNIHCKNGQFCLRMGRKNSYYDYVKKKCPKIYKKLVKEVRLSFPGTQRFVQPLIDASNYDVFPSFEKLLLYCLKQGNTKIIFRTFGKDREAIADVLSKRYGMKFVHLYGKWNDGVYNFYSNDEIINISKYLKDLDDETHVFVQDSYINKRNNDNSLQYKPSTSINVAGGVRVWNRPTFIKPAEMKHIKIERGGECMFGKLIPSCEGVKQFCFDDHKCMYTLDTNTRIFVVNTILAATDPNYYLRLMGINMEEHIES</sequence>
<proteinExistence type="predicted"/>
<gene>
    <name evidence="1" type="ORF">ORPV_812</name>
</gene>
<name>A0A2I2L5B9_9VIRU</name>
<evidence type="ECO:0000313" key="1">
    <source>
        <dbReference type="EMBL" id="SNW62716.1"/>
    </source>
</evidence>
<dbReference type="RefSeq" id="YP_009449018.1">
    <property type="nucleotide sequence ID" value="NC_036594.1"/>
</dbReference>
<dbReference type="EMBL" id="LT906555">
    <property type="protein sequence ID" value="SNW62716.1"/>
    <property type="molecule type" value="Genomic_DNA"/>
</dbReference>
<dbReference type="GeneID" id="35382642"/>
<protein>
    <submittedName>
        <fullName evidence="1">Uncharacterized protein</fullName>
    </submittedName>
</protein>
<keyword evidence="2" id="KW-1185">Reference proteome</keyword>
<organism evidence="1">
    <name type="scientific">Orpheovirus IHUMI-LCC2</name>
    <dbReference type="NCBI Taxonomy" id="2023057"/>
    <lineage>
        <taxon>Viruses</taxon>
        <taxon>Varidnaviria</taxon>
        <taxon>Bamfordvirae</taxon>
        <taxon>Nucleocytoviricota</taxon>
        <taxon>Megaviricetes</taxon>
        <taxon>Pimascovirales</taxon>
        <taxon>Ocovirineae</taxon>
        <taxon>Orpheoviridae</taxon>
        <taxon>Alphaorpheovirus</taxon>
        <taxon>Alphaorpheovirus massiliense</taxon>
    </lineage>
</organism>
<accession>A0A2I2L5B9</accession>
<reference evidence="1" key="1">
    <citation type="submission" date="2017-08" db="EMBL/GenBank/DDBJ databases">
        <authorList>
            <consortium name="Urmite Genomes"/>
        </authorList>
    </citation>
    <scope>NUCLEOTIDE SEQUENCE [LARGE SCALE GENOMIC DNA]</scope>
    <source>
        <strain evidence="1">IHUMI-LCC2</strain>
    </source>
</reference>
<evidence type="ECO:0000313" key="2">
    <source>
        <dbReference type="Proteomes" id="UP000236316"/>
    </source>
</evidence>